<keyword evidence="1" id="KW-0812">Transmembrane</keyword>
<feature type="transmembrane region" description="Helical" evidence="1">
    <location>
        <begin position="958"/>
        <end position="979"/>
    </location>
</feature>
<protein>
    <recommendedName>
        <fullName evidence="2">Orc1-like AAA ATPase domain-containing protein</fullName>
    </recommendedName>
</protein>
<sequence>MLKEEKGQTVDIPLRDWVQIAKYSLSKDNYNEFAVRVALELTNHLCRITSAQFSSPNGSANGTEFRPSLPPFDVTIVNGEQHYLLPPIKIEDITPENVVVTVAHDVTDAMGSNLLPTGVHIKLGHFNLSDAHDDHPLTQREVCFELGRILLEIFSRGDPSILFHLIQSGPVDDDNNDDDDLFSGFLLGDLDLNSESETSHVSKKHSTRSTTNARSAKKFAKAKVFLEEQELPLSICRLVSDLLQAEKGNRFVSETALLSLDETKSDLMQMMAQPSRFLHDNTCPQTALELTALFGRSNGELHGRDKEMNILMDRAARVYLHTPPPSGISTNEGPQRIQQVDNFLCEVVLLSGYGGCGKTSILKQLTSFFYENNWFVLRCEFDRQVAPLSILLQSVDTFLSRFVIHEAVQMEPRIQCAFDRISSCIISSIDKESFLQLCDLLPSFCRLFPMTCNYFKKTQGTIDTPSFDISDPSSISHLSGGVGSGSNRFKYLFQLVLKAICSGGYPVSYIFDDLQWSDAISMDVIRDIIHPDEYSSTFPPKEDFPNRGLLLVGSFRKNELDEGFLTEKLQSTGQTSNINFSTIYVDELPEQETNKMLSYKLCLPMRYTQGLGQIVHQKSRGNPLYISEFLRSIIHNKMVSYSVKDRRWIWDEITIDLQMISEGVVELLTSKLQQLPHNVIETLKVVSCIGQVDVATIELLNLGQFVPDMFEALKSAAQEGILDRAGPIFAFTHDLLQESTLGLIPEYERKQLHKRIGRSLVQGPGVENNAGLCILAVDQINMCKDTDGMLDPAERALFAQLNLAAGKHSIAAASYDRARGYFEAGISLLHSNPWDKQYSLCLELFELSAVVSFMGGNVETVAIRLDSILSNAKSFDDTLNSRALRAKFLASQGQYVEAVEEVFGVLSNLGEECIGEISSSHLMSEVDSTKTLLKNTSKESILNLPSMTDVQKLTTMKVMSTFLSIGFFSTPILLAFYCCRMMKLTLEFGFCEETIPAIPYVSFGMLCNLPMVCVPLYVLLCSHISYILLHKALFHYGGDTELATRLIRIAESLISGHPNEHSLLAKSNLFICGVTALVEPFHALPQRCLKGYNSAQVVGDVDSAMALSLNSCVACIYGIPDLVSAQRDVTYFFHQHVSIMHLFCFAKYNSHASHLFCQPHKSKHRRQPILHCFMCLSNICTALMGCTIDIGKEMKQNEELFQIAEKTKSSYMLHHVIIGQMYIDCYFRNYTRVVDFGEKNRTTRINFGERRVLDAYHVFFEGICKWNRFACSVKISLTHIMFTKAALCLARSTKDRKWCEIGEQSIRTMTKLVELSEWNFRNKLHLLNAELHYLESQNSLAENSFKAAILSAHEHRFYHEEALACELYGIFLLDTKNIVAGVEQLRLAIDKFEQWGAKKKSDDVQNLISSTLGQCMLTW</sequence>
<feature type="domain" description="Orc1-like AAA ATPase" evidence="2">
    <location>
        <begin position="339"/>
        <end position="531"/>
    </location>
</feature>
<proteinExistence type="predicted"/>
<dbReference type="PANTHER" id="PTHR43642">
    <property type="entry name" value="HYBRID SIGNAL TRANSDUCTION HISTIDINE KINASE G"/>
    <property type="match status" value="1"/>
</dbReference>
<comment type="caution">
    <text evidence="3">The sequence shown here is derived from an EMBL/GenBank/DDBJ whole genome shotgun (WGS) entry which is preliminary data.</text>
</comment>
<dbReference type="InterPro" id="IPR027417">
    <property type="entry name" value="P-loop_NTPase"/>
</dbReference>
<feature type="transmembrane region" description="Helical" evidence="1">
    <location>
        <begin position="1000"/>
        <end position="1020"/>
    </location>
</feature>
<dbReference type="EMBL" id="JALLAZ020000588">
    <property type="protein sequence ID" value="KAL3791628.1"/>
    <property type="molecule type" value="Genomic_DNA"/>
</dbReference>
<dbReference type="Pfam" id="PF13191">
    <property type="entry name" value="AAA_16"/>
    <property type="match status" value="1"/>
</dbReference>
<dbReference type="InterPro" id="IPR053159">
    <property type="entry name" value="Hybrid_Histidine_Kinase"/>
</dbReference>
<evidence type="ECO:0000313" key="4">
    <source>
        <dbReference type="Proteomes" id="UP001530315"/>
    </source>
</evidence>
<keyword evidence="1" id="KW-0472">Membrane</keyword>
<evidence type="ECO:0000259" key="2">
    <source>
        <dbReference type="Pfam" id="PF13191"/>
    </source>
</evidence>
<dbReference type="PANTHER" id="PTHR43642:SF1">
    <property type="entry name" value="HYBRID SIGNAL TRANSDUCTION HISTIDINE KINASE G"/>
    <property type="match status" value="1"/>
</dbReference>
<dbReference type="Proteomes" id="UP001530315">
    <property type="component" value="Unassembled WGS sequence"/>
</dbReference>
<dbReference type="InterPro" id="IPR041664">
    <property type="entry name" value="AAA_16"/>
</dbReference>
<keyword evidence="1" id="KW-1133">Transmembrane helix</keyword>
<gene>
    <name evidence="3" type="ORF">ACHAW5_008190</name>
</gene>
<accession>A0ABD3PUT4</accession>
<evidence type="ECO:0000256" key="1">
    <source>
        <dbReference type="SAM" id="Phobius"/>
    </source>
</evidence>
<evidence type="ECO:0000313" key="3">
    <source>
        <dbReference type="EMBL" id="KAL3791628.1"/>
    </source>
</evidence>
<dbReference type="SUPFAM" id="SSF52540">
    <property type="entry name" value="P-loop containing nucleoside triphosphate hydrolases"/>
    <property type="match status" value="1"/>
</dbReference>
<keyword evidence="4" id="KW-1185">Reference proteome</keyword>
<organism evidence="3 4">
    <name type="scientific">Stephanodiscus triporus</name>
    <dbReference type="NCBI Taxonomy" id="2934178"/>
    <lineage>
        <taxon>Eukaryota</taxon>
        <taxon>Sar</taxon>
        <taxon>Stramenopiles</taxon>
        <taxon>Ochrophyta</taxon>
        <taxon>Bacillariophyta</taxon>
        <taxon>Coscinodiscophyceae</taxon>
        <taxon>Thalassiosirophycidae</taxon>
        <taxon>Stephanodiscales</taxon>
        <taxon>Stephanodiscaceae</taxon>
        <taxon>Stephanodiscus</taxon>
    </lineage>
</organism>
<reference evidence="3 4" key="1">
    <citation type="submission" date="2024-10" db="EMBL/GenBank/DDBJ databases">
        <title>Updated reference genomes for cyclostephanoid diatoms.</title>
        <authorList>
            <person name="Roberts W.R."/>
            <person name="Alverson A.J."/>
        </authorList>
    </citation>
    <scope>NUCLEOTIDE SEQUENCE [LARGE SCALE GENOMIC DNA]</scope>
    <source>
        <strain evidence="3 4">AJA276-08</strain>
    </source>
</reference>
<name>A0ABD3PUT4_9STRA</name>